<keyword evidence="3 5" id="KW-0687">Ribonucleoprotein</keyword>
<comment type="function">
    <text evidence="5 6">This protein is located at the 30S-50S ribosomal subunit interface and may play a role in the structure and function of the aminoacyl-tRNA binding site.</text>
</comment>
<evidence type="ECO:0000313" key="8">
    <source>
        <dbReference type="Proteomes" id="UP000316095"/>
    </source>
</evidence>
<dbReference type="InterPro" id="IPR038657">
    <property type="entry name" value="Ribosomal_bL19_sf"/>
</dbReference>
<dbReference type="InterPro" id="IPR001857">
    <property type="entry name" value="Ribosomal_bL19"/>
</dbReference>
<dbReference type="Pfam" id="PF01245">
    <property type="entry name" value="Ribosomal_L19"/>
    <property type="match status" value="1"/>
</dbReference>
<dbReference type="SUPFAM" id="SSF50104">
    <property type="entry name" value="Translation proteins SH3-like domain"/>
    <property type="match status" value="1"/>
</dbReference>
<dbReference type="GO" id="GO:0022625">
    <property type="term" value="C:cytosolic large ribosomal subunit"/>
    <property type="evidence" value="ECO:0007669"/>
    <property type="project" value="TreeGrafter"/>
</dbReference>
<evidence type="ECO:0000256" key="1">
    <source>
        <dbReference type="ARBA" id="ARBA00005781"/>
    </source>
</evidence>
<evidence type="ECO:0000256" key="4">
    <source>
        <dbReference type="ARBA" id="ARBA00035171"/>
    </source>
</evidence>
<evidence type="ECO:0000313" key="7">
    <source>
        <dbReference type="EMBL" id="TWT63049.1"/>
    </source>
</evidence>
<dbReference type="PRINTS" id="PR00061">
    <property type="entry name" value="RIBOSOMALL19"/>
</dbReference>
<gene>
    <name evidence="5 7" type="primary">rplS</name>
    <name evidence="7" type="ORF">Pan54_38000</name>
</gene>
<dbReference type="NCBIfam" id="TIGR01024">
    <property type="entry name" value="rplS_bact"/>
    <property type="match status" value="1"/>
</dbReference>
<comment type="similarity">
    <text evidence="1 5 6">Belongs to the bacterial ribosomal protein bL19 family.</text>
</comment>
<dbReference type="AlphaFoldDB" id="A0A5C5XKI4"/>
<reference evidence="7 8" key="1">
    <citation type="submission" date="2019-02" db="EMBL/GenBank/DDBJ databases">
        <title>Deep-cultivation of Planctomycetes and their phenomic and genomic characterization uncovers novel biology.</title>
        <authorList>
            <person name="Wiegand S."/>
            <person name="Jogler M."/>
            <person name="Boedeker C."/>
            <person name="Pinto D."/>
            <person name="Vollmers J."/>
            <person name="Rivas-Marin E."/>
            <person name="Kohn T."/>
            <person name="Peeters S.H."/>
            <person name="Heuer A."/>
            <person name="Rast P."/>
            <person name="Oberbeckmann S."/>
            <person name="Bunk B."/>
            <person name="Jeske O."/>
            <person name="Meyerdierks A."/>
            <person name="Storesund J.E."/>
            <person name="Kallscheuer N."/>
            <person name="Luecker S."/>
            <person name="Lage O.M."/>
            <person name="Pohl T."/>
            <person name="Merkel B.J."/>
            <person name="Hornburger P."/>
            <person name="Mueller R.-W."/>
            <person name="Bruemmer F."/>
            <person name="Labrenz M."/>
            <person name="Spormann A.M."/>
            <person name="Op Den Camp H."/>
            <person name="Overmann J."/>
            <person name="Amann R."/>
            <person name="Jetten M.S.M."/>
            <person name="Mascher T."/>
            <person name="Medema M.H."/>
            <person name="Devos D.P."/>
            <person name="Kaster A.-K."/>
            <person name="Ovreas L."/>
            <person name="Rohde M."/>
            <person name="Galperin M.Y."/>
            <person name="Jogler C."/>
        </authorList>
    </citation>
    <scope>NUCLEOTIDE SEQUENCE [LARGE SCALE GENOMIC DNA]</scope>
    <source>
        <strain evidence="7 8">Pan54</strain>
    </source>
</reference>
<proteinExistence type="inferred from homology"/>
<dbReference type="InterPro" id="IPR008991">
    <property type="entry name" value="Translation_prot_SH3-like_sf"/>
</dbReference>
<dbReference type="OrthoDB" id="9803541at2"/>
<evidence type="ECO:0000256" key="5">
    <source>
        <dbReference type="HAMAP-Rule" id="MF_00402"/>
    </source>
</evidence>
<dbReference type="PIRSF" id="PIRSF002191">
    <property type="entry name" value="Ribosomal_L19"/>
    <property type="match status" value="1"/>
</dbReference>
<dbReference type="RefSeq" id="WP_146504840.1">
    <property type="nucleotide sequence ID" value="NZ_SJPG01000001.1"/>
</dbReference>
<accession>A0A5C5XKI4</accession>
<comment type="caution">
    <text evidence="7">The sequence shown here is derived from an EMBL/GenBank/DDBJ whole genome shotgun (WGS) entry which is preliminary data.</text>
</comment>
<dbReference type="GO" id="GO:0003735">
    <property type="term" value="F:structural constituent of ribosome"/>
    <property type="evidence" value="ECO:0007669"/>
    <property type="project" value="InterPro"/>
</dbReference>
<dbReference type="Proteomes" id="UP000316095">
    <property type="component" value="Unassembled WGS sequence"/>
</dbReference>
<keyword evidence="8" id="KW-1185">Reference proteome</keyword>
<evidence type="ECO:0000256" key="3">
    <source>
        <dbReference type="ARBA" id="ARBA00023274"/>
    </source>
</evidence>
<dbReference type="PANTHER" id="PTHR15680">
    <property type="entry name" value="RIBOSOMAL PROTEIN L19"/>
    <property type="match status" value="1"/>
</dbReference>
<dbReference type="PROSITE" id="PS01015">
    <property type="entry name" value="RIBOSOMAL_L19"/>
    <property type="match status" value="1"/>
</dbReference>
<protein>
    <recommendedName>
        <fullName evidence="4 5">Large ribosomal subunit protein bL19</fullName>
    </recommendedName>
</protein>
<evidence type="ECO:0000256" key="6">
    <source>
        <dbReference type="RuleBase" id="RU000559"/>
    </source>
</evidence>
<organism evidence="7 8">
    <name type="scientific">Rubinisphaera italica</name>
    <dbReference type="NCBI Taxonomy" id="2527969"/>
    <lineage>
        <taxon>Bacteria</taxon>
        <taxon>Pseudomonadati</taxon>
        <taxon>Planctomycetota</taxon>
        <taxon>Planctomycetia</taxon>
        <taxon>Planctomycetales</taxon>
        <taxon>Planctomycetaceae</taxon>
        <taxon>Rubinisphaera</taxon>
    </lineage>
</organism>
<dbReference type="Gene3D" id="2.30.30.790">
    <property type="match status" value="1"/>
</dbReference>
<sequence>MRNRQELLKSVEQSSLRETPLKFEVGDTVDVHTRILEGDKERIQVFNGVIIGTCGGGTRESFTVRRIVAGQGVERSFPVHSPKVAEVVVLRHARVRRAKLFYLRDRVGKATRLRERRAKVGEVEAAVKK</sequence>
<evidence type="ECO:0000256" key="2">
    <source>
        <dbReference type="ARBA" id="ARBA00022980"/>
    </source>
</evidence>
<keyword evidence="2 5" id="KW-0689">Ribosomal protein</keyword>
<dbReference type="PANTHER" id="PTHR15680:SF9">
    <property type="entry name" value="LARGE RIBOSOMAL SUBUNIT PROTEIN BL19M"/>
    <property type="match status" value="1"/>
</dbReference>
<dbReference type="HAMAP" id="MF_00402">
    <property type="entry name" value="Ribosomal_bL19"/>
    <property type="match status" value="1"/>
</dbReference>
<dbReference type="GO" id="GO:0006412">
    <property type="term" value="P:translation"/>
    <property type="evidence" value="ECO:0007669"/>
    <property type="project" value="UniProtKB-UniRule"/>
</dbReference>
<name>A0A5C5XKI4_9PLAN</name>
<dbReference type="InterPro" id="IPR018257">
    <property type="entry name" value="Ribosomal_bL19_CS"/>
</dbReference>
<dbReference type="EMBL" id="SJPG01000001">
    <property type="protein sequence ID" value="TWT63049.1"/>
    <property type="molecule type" value="Genomic_DNA"/>
</dbReference>